<accession>A0AAN7ALP7</accession>
<dbReference type="SMART" id="SM00327">
    <property type="entry name" value="VWA"/>
    <property type="match status" value="1"/>
</dbReference>
<proteinExistence type="predicted"/>
<dbReference type="CDD" id="cd00198">
    <property type="entry name" value="vWFA"/>
    <property type="match status" value="1"/>
</dbReference>
<dbReference type="InterPro" id="IPR036465">
    <property type="entry name" value="vWFA_dom_sf"/>
</dbReference>
<name>A0AAN7ALP7_9PEZI</name>
<evidence type="ECO:0000313" key="5">
    <source>
        <dbReference type="Proteomes" id="UP001302126"/>
    </source>
</evidence>
<feature type="compositionally biased region" description="Low complexity" evidence="1">
    <location>
        <begin position="612"/>
        <end position="631"/>
    </location>
</feature>
<dbReference type="EMBL" id="MU864357">
    <property type="protein sequence ID" value="KAK4191783.1"/>
    <property type="molecule type" value="Genomic_DNA"/>
</dbReference>
<feature type="chain" id="PRO_5042916012" evidence="2">
    <location>
        <begin position="20"/>
        <end position="734"/>
    </location>
</feature>
<dbReference type="Proteomes" id="UP001302126">
    <property type="component" value="Unassembled WGS sequence"/>
</dbReference>
<dbReference type="AlphaFoldDB" id="A0AAN7ALP7"/>
<feature type="signal peptide" evidence="2">
    <location>
        <begin position="1"/>
        <end position="19"/>
    </location>
</feature>
<keyword evidence="2" id="KW-0732">Signal</keyword>
<dbReference type="InterPro" id="IPR002035">
    <property type="entry name" value="VWF_A"/>
</dbReference>
<keyword evidence="5" id="KW-1185">Reference proteome</keyword>
<feature type="compositionally biased region" description="Polar residues" evidence="1">
    <location>
        <begin position="482"/>
        <end position="503"/>
    </location>
</feature>
<feature type="region of interest" description="Disordered" evidence="1">
    <location>
        <begin position="429"/>
        <end position="678"/>
    </location>
</feature>
<comment type="caution">
    <text evidence="4">The sequence shown here is derived from an EMBL/GenBank/DDBJ whole genome shotgun (WGS) entry which is preliminary data.</text>
</comment>
<dbReference type="SUPFAM" id="SSF53300">
    <property type="entry name" value="vWA-like"/>
    <property type="match status" value="1"/>
</dbReference>
<gene>
    <name evidence="4" type="ORF">QBC35DRAFT_277321</name>
</gene>
<feature type="domain" description="VWFA" evidence="3">
    <location>
        <begin position="38"/>
        <end position="174"/>
    </location>
</feature>
<dbReference type="Pfam" id="PF13519">
    <property type="entry name" value="VWA_2"/>
    <property type="match status" value="1"/>
</dbReference>
<feature type="compositionally biased region" description="Gly residues" evidence="1">
    <location>
        <begin position="540"/>
        <end position="551"/>
    </location>
</feature>
<organism evidence="4 5">
    <name type="scientific">Podospora australis</name>
    <dbReference type="NCBI Taxonomy" id="1536484"/>
    <lineage>
        <taxon>Eukaryota</taxon>
        <taxon>Fungi</taxon>
        <taxon>Dikarya</taxon>
        <taxon>Ascomycota</taxon>
        <taxon>Pezizomycotina</taxon>
        <taxon>Sordariomycetes</taxon>
        <taxon>Sordariomycetidae</taxon>
        <taxon>Sordariales</taxon>
        <taxon>Podosporaceae</taxon>
        <taxon>Podospora</taxon>
    </lineage>
</organism>
<dbReference type="PROSITE" id="PS50234">
    <property type="entry name" value="VWFA"/>
    <property type="match status" value="1"/>
</dbReference>
<evidence type="ECO:0000256" key="2">
    <source>
        <dbReference type="SAM" id="SignalP"/>
    </source>
</evidence>
<sequence>MRITSLILPALFAAVSVIAQELQTCADLTVSSNNGDRKVVIVIDSSGSMSSADPGKLRLSAARALNEFLVSTAEAGGSKKPDQVAVVGFDTEAYTVFTPGDPGDPKAAAAISSIDITGGTYIAGGVIEAMGHIANMSGPTKDRSAIVVFTDGEDADTGELVEAINNATSQGIRVSFGYLDRFASAQPTAVLRALRDSKGVYATITVAAGSQNFINYVLLNGLTYQDNPQGAGDRLLAGLGTTQFISGPGAVTLKYTAEQGEHVNFTVQSFTGDSLSVEARMGGQTFQPQSTGRLSSLSSTRQFLNLTAPSNGQLDVLVSSSSNPKDGLFSVLTNSNQPIKNCTVGVSGDEPKSGFSAGAKAGVGIGVVAAVAALAGAAFYAYKHFYVGTGIENTTAGPPGISTTGAEGGANTTGFSGAEAAEKLQPYSHVTPIQPQPPTGAPTYPMAPTDGISSMPPTSGFDAPMHYDTPMHYDPPMHQDTPMHNTTGYDIPNTTGYDLPNTTGPGGSGLEGASPSDIPPQGALPSDIPPYGADPTSGPGVPGGGGGGGTPGAFIPPLIPPFMKPHSSSHNDSSRPGSRTTSPKLPQTPTSYNYNNISPGNNYPNQHPINHPPSSSNTTSSPGNTTSPGPGQVNTTGYNLPPSDPSSGGPYQHPNPTPGSSGSNQGGFPLPGPPTVWQAQQPKHHHHAWLAPDTACEHPECPLNLASGHQCSPSRETCVCTCRDSNCPVTRRGY</sequence>
<protein>
    <submittedName>
        <fullName evidence="4">von Willebrand factor type A domain-containing protein</fullName>
    </submittedName>
</protein>
<reference evidence="4" key="2">
    <citation type="submission" date="2023-05" db="EMBL/GenBank/DDBJ databases">
        <authorList>
            <consortium name="Lawrence Berkeley National Laboratory"/>
            <person name="Steindorff A."/>
            <person name="Hensen N."/>
            <person name="Bonometti L."/>
            <person name="Westerberg I."/>
            <person name="Brannstrom I.O."/>
            <person name="Guillou S."/>
            <person name="Cros-Aarteil S."/>
            <person name="Calhoun S."/>
            <person name="Haridas S."/>
            <person name="Kuo A."/>
            <person name="Mondo S."/>
            <person name="Pangilinan J."/>
            <person name="Riley R."/>
            <person name="Labutti K."/>
            <person name="Andreopoulos B."/>
            <person name="Lipzen A."/>
            <person name="Chen C."/>
            <person name="Yanf M."/>
            <person name="Daum C."/>
            <person name="Ng V."/>
            <person name="Clum A."/>
            <person name="Ohm R."/>
            <person name="Martin F."/>
            <person name="Silar P."/>
            <person name="Natvig D."/>
            <person name="Lalanne C."/>
            <person name="Gautier V."/>
            <person name="Ament-Velasquez S.L."/>
            <person name="Kruys A."/>
            <person name="Hutchinson M.I."/>
            <person name="Powell A.J."/>
            <person name="Barry K."/>
            <person name="Miller A.N."/>
            <person name="Grigoriev I.V."/>
            <person name="Debuchy R."/>
            <person name="Gladieux P."/>
            <person name="Thoren M.H."/>
            <person name="Johannesson H."/>
        </authorList>
    </citation>
    <scope>NUCLEOTIDE SEQUENCE</scope>
    <source>
        <strain evidence="4">PSN309</strain>
    </source>
</reference>
<feature type="compositionally biased region" description="Polar residues" evidence="1">
    <location>
        <begin position="566"/>
        <end position="608"/>
    </location>
</feature>
<evidence type="ECO:0000256" key="1">
    <source>
        <dbReference type="SAM" id="MobiDB-lite"/>
    </source>
</evidence>
<evidence type="ECO:0000313" key="4">
    <source>
        <dbReference type="EMBL" id="KAK4191783.1"/>
    </source>
</evidence>
<dbReference type="Gene3D" id="3.40.50.410">
    <property type="entry name" value="von Willebrand factor, type A domain"/>
    <property type="match status" value="1"/>
</dbReference>
<reference evidence="4" key="1">
    <citation type="journal article" date="2023" name="Mol. Phylogenet. Evol.">
        <title>Genome-scale phylogeny and comparative genomics of the fungal order Sordariales.</title>
        <authorList>
            <person name="Hensen N."/>
            <person name="Bonometti L."/>
            <person name="Westerberg I."/>
            <person name="Brannstrom I.O."/>
            <person name="Guillou S."/>
            <person name="Cros-Aarteil S."/>
            <person name="Calhoun S."/>
            <person name="Haridas S."/>
            <person name="Kuo A."/>
            <person name="Mondo S."/>
            <person name="Pangilinan J."/>
            <person name="Riley R."/>
            <person name="LaButti K."/>
            <person name="Andreopoulos B."/>
            <person name="Lipzen A."/>
            <person name="Chen C."/>
            <person name="Yan M."/>
            <person name="Daum C."/>
            <person name="Ng V."/>
            <person name="Clum A."/>
            <person name="Steindorff A."/>
            <person name="Ohm R.A."/>
            <person name="Martin F."/>
            <person name="Silar P."/>
            <person name="Natvig D.O."/>
            <person name="Lalanne C."/>
            <person name="Gautier V."/>
            <person name="Ament-Velasquez S.L."/>
            <person name="Kruys A."/>
            <person name="Hutchinson M.I."/>
            <person name="Powell A.J."/>
            <person name="Barry K."/>
            <person name="Miller A.N."/>
            <person name="Grigoriev I.V."/>
            <person name="Debuchy R."/>
            <person name="Gladieux P."/>
            <person name="Hiltunen Thoren M."/>
            <person name="Johannesson H."/>
        </authorList>
    </citation>
    <scope>NUCLEOTIDE SEQUENCE</scope>
    <source>
        <strain evidence="4">PSN309</strain>
    </source>
</reference>
<evidence type="ECO:0000259" key="3">
    <source>
        <dbReference type="PROSITE" id="PS50234"/>
    </source>
</evidence>